<organism evidence="2">
    <name type="scientific">Anguilla anguilla</name>
    <name type="common">European freshwater eel</name>
    <name type="synonym">Muraena anguilla</name>
    <dbReference type="NCBI Taxonomy" id="7936"/>
    <lineage>
        <taxon>Eukaryota</taxon>
        <taxon>Metazoa</taxon>
        <taxon>Chordata</taxon>
        <taxon>Craniata</taxon>
        <taxon>Vertebrata</taxon>
        <taxon>Euteleostomi</taxon>
        <taxon>Actinopterygii</taxon>
        <taxon>Neopterygii</taxon>
        <taxon>Teleostei</taxon>
        <taxon>Anguilliformes</taxon>
        <taxon>Anguillidae</taxon>
        <taxon>Anguilla</taxon>
    </lineage>
</organism>
<keyword evidence="1" id="KW-0472">Membrane</keyword>
<feature type="transmembrane region" description="Helical" evidence="1">
    <location>
        <begin position="6"/>
        <end position="27"/>
    </location>
</feature>
<evidence type="ECO:0000256" key="1">
    <source>
        <dbReference type="SAM" id="Phobius"/>
    </source>
</evidence>
<protein>
    <submittedName>
        <fullName evidence="2">Uncharacterized protein</fullName>
    </submittedName>
</protein>
<reference evidence="2" key="2">
    <citation type="journal article" date="2015" name="Fish Shellfish Immunol.">
        <title>Early steps in the European eel (Anguilla anguilla)-Vibrio vulnificus interaction in the gills: Role of the RtxA13 toxin.</title>
        <authorList>
            <person name="Callol A."/>
            <person name="Pajuelo D."/>
            <person name="Ebbesson L."/>
            <person name="Teles M."/>
            <person name="MacKenzie S."/>
            <person name="Amaro C."/>
        </authorList>
    </citation>
    <scope>NUCLEOTIDE SEQUENCE</scope>
</reference>
<dbReference type="AlphaFoldDB" id="A0A0E9VES8"/>
<accession>A0A0E9VES8</accession>
<dbReference type="EMBL" id="GBXM01032010">
    <property type="protein sequence ID" value="JAH76567.1"/>
    <property type="molecule type" value="Transcribed_RNA"/>
</dbReference>
<keyword evidence="1" id="KW-0812">Transmembrane</keyword>
<proteinExistence type="predicted"/>
<keyword evidence="1" id="KW-1133">Transmembrane helix</keyword>
<sequence length="36" mass="3943">MLCFNCTIIITVVDGSSAIVIVTILLMKSRITTCRL</sequence>
<evidence type="ECO:0000313" key="2">
    <source>
        <dbReference type="EMBL" id="JAH76567.1"/>
    </source>
</evidence>
<name>A0A0E9VES8_ANGAN</name>
<reference evidence="2" key="1">
    <citation type="submission" date="2014-11" db="EMBL/GenBank/DDBJ databases">
        <authorList>
            <person name="Amaro Gonzalez C."/>
        </authorList>
    </citation>
    <scope>NUCLEOTIDE SEQUENCE</scope>
</reference>